<dbReference type="GO" id="GO:0051301">
    <property type="term" value="P:cell division"/>
    <property type="evidence" value="ECO:0007669"/>
    <property type="project" value="UniProtKB-KW"/>
</dbReference>
<keyword evidence="3" id="KW-0132">Cell division</keyword>
<evidence type="ECO:0000313" key="4">
    <source>
        <dbReference type="Proteomes" id="UP000215509"/>
    </source>
</evidence>
<sequence>MRAVPTTSVIKDAKSHNKGSFRRRRLVMIVLACFMSWAGVTLWNQVGKLNARSEKAALLEQKLKETQQAHEDAQREIARLNDPEYVEQKIRKELHYVKQGETLFYVAKEQKK</sequence>
<dbReference type="InterPro" id="IPR039076">
    <property type="entry name" value="DivIC"/>
</dbReference>
<keyword evidence="3" id="KW-0131">Cell cycle</keyword>
<dbReference type="Pfam" id="PF04977">
    <property type="entry name" value="DivIC"/>
    <property type="match status" value="1"/>
</dbReference>
<dbReference type="Proteomes" id="UP000215509">
    <property type="component" value="Unassembled WGS sequence"/>
</dbReference>
<evidence type="ECO:0000256" key="2">
    <source>
        <dbReference type="SAM" id="Phobius"/>
    </source>
</evidence>
<gene>
    <name evidence="3" type="ORF">CF651_29995</name>
</gene>
<evidence type="ECO:0000313" key="3">
    <source>
        <dbReference type="EMBL" id="OXM82593.1"/>
    </source>
</evidence>
<feature type="coiled-coil region" evidence="1">
    <location>
        <begin position="49"/>
        <end position="83"/>
    </location>
</feature>
<dbReference type="EMBL" id="NMQW01000061">
    <property type="protein sequence ID" value="OXM82593.1"/>
    <property type="molecule type" value="Genomic_DNA"/>
</dbReference>
<reference evidence="3 4" key="1">
    <citation type="submission" date="2017-07" db="EMBL/GenBank/DDBJ databases">
        <title>Genome sequencing and assembly of Paenibacillus rigui.</title>
        <authorList>
            <person name="Mayilraj S."/>
        </authorList>
    </citation>
    <scope>NUCLEOTIDE SEQUENCE [LARGE SCALE GENOMIC DNA]</scope>
    <source>
        <strain evidence="3 4">JCM 16352</strain>
    </source>
</reference>
<dbReference type="OrthoDB" id="2382043at2"/>
<comment type="caution">
    <text evidence="3">The sequence shown here is derived from an EMBL/GenBank/DDBJ whole genome shotgun (WGS) entry which is preliminary data.</text>
</comment>
<keyword evidence="2" id="KW-1133">Transmembrane helix</keyword>
<dbReference type="PANTHER" id="PTHR40027">
    <property type="entry name" value="CELL DIVISION PROTEIN DIVIC"/>
    <property type="match status" value="1"/>
</dbReference>
<keyword evidence="4" id="KW-1185">Reference proteome</keyword>
<keyword evidence="1" id="KW-0175">Coiled coil</keyword>
<keyword evidence="2" id="KW-0472">Membrane</keyword>
<evidence type="ECO:0000256" key="1">
    <source>
        <dbReference type="SAM" id="Coils"/>
    </source>
</evidence>
<protein>
    <submittedName>
        <fullName evidence="3">Cell division protein</fullName>
    </submittedName>
</protein>
<organism evidence="3 4">
    <name type="scientific">Paenibacillus rigui</name>
    <dbReference type="NCBI Taxonomy" id="554312"/>
    <lineage>
        <taxon>Bacteria</taxon>
        <taxon>Bacillati</taxon>
        <taxon>Bacillota</taxon>
        <taxon>Bacilli</taxon>
        <taxon>Bacillales</taxon>
        <taxon>Paenibacillaceae</taxon>
        <taxon>Paenibacillus</taxon>
    </lineage>
</organism>
<dbReference type="RefSeq" id="WP_094018543.1">
    <property type="nucleotide sequence ID" value="NZ_NMQW01000061.1"/>
</dbReference>
<name>A0A229UGS1_9BACL</name>
<dbReference type="AlphaFoldDB" id="A0A229UGS1"/>
<proteinExistence type="predicted"/>
<feature type="transmembrane region" description="Helical" evidence="2">
    <location>
        <begin position="26"/>
        <end position="43"/>
    </location>
</feature>
<accession>A0A229UGS1</accession>
<keyword evidence="2" id="KW-0812">Transmembrane</keyword>
<dbReference type="PANTHER" id="PTHR40027:SF1">
    <property type="entry name" value="CELL DIVISION PROTEIN DIVIC"/>
    <property type="match status" value="1"/>
</dbReference>
<dbReference type="InterPro" id="IPR007060">
    <property type="entry name" value="FtsL/DivIC"/>
</dbReference>